<evidence type="ECO:0000256" key="1">
    <source>
        <dbReference type="RuleBase" id="RU363097"/>
    </source>
</evidence>
<accession>A0AAV8XB28</accession>
<dbReference type="GO" id="GO:0005777">
    <property type="term" value="C:peroxisome"/>
    <property type="evidence" value="ECO:0007669"/>
    <property type="project" value="TreeGrafter"/>
</dbReference>
<protein>
    <recommendedName>
        <fullName evidence="1">Fatty acyl-CoA reductase</fullName>
        <ecNumber evidence="1">1.2.1.84</ecNumber>
    </recommendedName>
</protein>
<reference evidence="3" key="1">
    <citation type="journal article" date="2023" name="Insect Mol. Biol.">
        <title>Genome sequencing provides insights into the evolution of gene families encoding plant cell wall-degrading enzymes in longhorned beetles.</title>
        <authorList>
            <person name="Shin N.R."/>
            <person name="Okamura Y."/>
            <person name="Kirsch R."/>
            <person name="Pauchet Y."/>
        </authorList>
    </citation>
    <scope>NUCLEOTIDE SEQUENCE</scope>
    <source>
        <strain evidence="3">RBIC_L_NR</strain>
    </source>
</reference>
<dbReference type="GO" id="GO:0035336">
    <property type="term" value="P:long-chain fatty-acyl-CoA metabolic process"/>
    <property type="evidence" value="ECO:0007669"/>
    <property type="project" value="TreeGrafter"/>
</dbReference>
<dbReference type="InterPro" id="IPR026055">
    <property type="entry name" value="FAR"/>
</dbReference>
<dbReference type="SUPFAM" id="SSF51735">
    <property type="entry name" value="NAD(P)-binding Rossmann-fold domains"/>
    <property type="match status" value="1"/>
</dbReference>
<evidence type="ECO:0000313" key="4">
    <source>
        <dbReference type="Proteomes" id="UP001162156"/>
    </source>
</evidence>
<comment type="caution">
    <text evidence="3">The sequence shown here is derived from an EMBL/GenBank/DDBJ whole genome shotgun (WGS) entry which is preliminary data.</text>
</comment>
<dbReference type="GO" id="GO:0080019">
    <property type="term" value="F:alcohol-forming very long-chain fatty acyl-CoA reductase activity"/>
    <property type="evidence" value="ECO:0007669"/>
    <property type="project" value="InterPro"/>
</dbReference>
<dbReference type="Proteomes" id="UP001162156">
    <property type="component" value="Unassembled WGS sequence"/>
</dbReference>
<comment type="function">
    <text evidence="1">Catalyzes the reduction of fatty acyl-CoA to fatty alcohols.</text>
</comment>
<dbReference type="InterPro" id="IPR013120">
    <property type="entry name" value="FAR_NAD-bd"/>
</dbReference>
<dbReference type="AlphaFoldDB" id="A0AAV8XB28"/>
<keyword evidence="1" id="KW-0444">Lipid biosynthesis</keyword>
<dbReference type="InterPro" id="IPR036291">
    <property type="entry name" value="NAD(P)-bd_dom_sf"/>
</dbReference>
<dbReference type="GO" id="GO:0102965">
    <property type="term" value="F:alcohol-forming long-chain fatty acyl-CoA reductase activity"/>
    <property type="evidence" value="ECO:0007669"/>
    <property type="project" value="UniProtKB-EC"/>
</dbReference>
<dbReference type="Gene3D" id="3.40.50.720">
    <property type="entry name" value="NAD(P)-binding Rossmann-like Domain"/>
    <property type="match status" value="1"/>
</dbReference>
<feature type="domain" description="Thioester reductase (TE)" evidence="2">
    <location>
        <begin position="3"/>
        <end position="140"/>
    </location>
</feature>
<organism evidence="3 4">
    <name type="scientific">Rhamnusium bicolor</name>
    <dbReference type="NCBI Taxonomy" id="1586634"/>
    <lineage>
        <taxon>Eukaryota</taxon>
        <taxon>Metazoa</taxon>
        <taxon>Ecdysozoa</taxon>
        <taxon>Arthropoda</taxon>
        <taxon>Hexapoda</taxon>
        <taxon>Insecta</taxon>
        <taxon>Pterygota</taxon>
        <taxon>Neoptera</taxon>
        <taxon>Endopterygota</taxon>
        <taxon>Coleoptera</taxon>
        <taxon>Polyphaga</taxon>
        <taxon>Cucujiformia</taxon>
        <taxon>Chrysomeloidea</taxon>
        <taxon>Cerambycidae</taxon>
        <taxon>Lepturinae</taxon>
        <taxon>Rhagiini</taxon>
        <taxon>Rhamnusium</taxon>
    </lineage>
</organism>
<comment type="similarity">
    <text evidence="1">Belongs to the fatty acyl-CoA reductase family.</text>
</comment>
<gene>
    <name evidence="3" type="ORF">NQ314_012946</name>
</gene>
<keyword evidence="1" id="KW-0560">Oxidoreductase</keyword>
<proteinExistence type="inferred from homology"/>
<dbReference type="EC" id="1.2.1.84" evidence="1"/>
<dbReference type="EMBL" id="JANEYF010003614">
    <property type="protein sequence ID" value="KAJ8935190.1"/>
    <property type="molecule type" value="Genomic_DNA"/>
</dbReference>
<dbReference type="Pfam" id="PF07993">
    <property type="entry name" value="NAD_binding_4"/>
    <property type="match status" value="1"/>
</dbReference>
<dbReference type="PANTHER" id="PTHR11011">
    <property type="entry name" value="MALE STERILITY PROTEIN 2-RELATED"/>
    <property type="match status" value="1"/>
</dbReference>
<keyword evidence="4" id="KW-1185">Reference proteome</keyword>
<sequence length="159" mass="18264">MCPEDRKILIEEVHIVYHIAASVRFDDSLRDAVIMNTRGTREVAKLSKEMKHLEVFFHFSTTYCQSDKKVVEEELYPPHADWRKTIEVIENGDPHVLEVLTSKYTEPFPNTYTFSKSLAEHVVDDLCDGQIPAIVFRPSIGSFVVNRMIILLDLLLAPC</sequence>
<evidence type="ECO:0000259" key="2">
    <source>
        <dbReference type="Pfam" id="PF07993"/>
    </source>
</evidence>
<name>A0AAV8XB28_9CUCU</name>
<dbReference type="PANTHER" id="PTHR11011:SF24">
    <property type="entry name" value="FATTY ACYL-COA REDUCTASE"/>
    <property type="match status" value="1"/>
</dbReference>
<evidence type="ECO:0000313" key="3">
    <source>
        <dbReference type="EMBL" id="KAJ8935190.1"/>
    </source>
</evidence>
<keyword evidence="1" id="KW-0521">NADP</keyword>
<keyword evidence="1" id="KW-0443">Lipid metabolism</keyword>
<comment type="catalytic activity">
    <reaction evidence="1">
        <text>a long-chain fatty acyl-CoA + 2 NADPH + 2 H(+) = a long-chain primary fatty alcohol + 2 NADP(+) + CoA</text>
        <dbReference type="Rhea" id="RHEA:52716"/>
        <dbReference type="ChEBI" id="CHEBI:15378"/>
        <dbReference type="ChEBI" id="CHEBI:57287"/>
        <dbReference type="ChEBI" id="CHEBI:57783"/>
        <dbReference type="ChEBI" id="CHEBI:58349"/>
        <dbReference type="ChEBI" id="CHEBI:77396"/>
        <dbReference type="ChEBI" id="CHEBI:83139"/>
        <dbReference type="EC" id="1.2.1.84"/>
    </reaction>
</comment>